<feature type="transmembrane region" description="Helical" evidence="1">
    <location>
        <begin position="133"/>
        <end position="154"/>
    </location>
</feature>
<comment type="caution">
    <text evidence="2">The sequence shown here is derived from an EMBL/GenBank/DDBJ whole genome shotgun (WGS) entry which is preliminary data.</text>
</comment>
<dbReference type="EMBL" id="BAABGY010000008">
    <property type="protein sequence ID" value="GAA4333994.1"/>
    <property type="molecule type" value="Genomic_DNA"/>
</dbReference>
<accession>A0ABP8H3T4</accession>
<gene>
    <name evidence="2" type="ORF">GCM10023184_27680</name>
</gene>
<keyword evidence="3" id="KW-1185">Reference proteome</keyword>
<dbReference type="Proteomes" id="UP001501725">
    <property type="component" value="Unassembled WGS sequence"/>
</dbReference>
<reference evidence="3" key="1">
    <citation type="journal article" date="2019" name="Int. J. Syst. Evol. Microbiol.">
        <title>The Global Catalogue of Microorganisms (GCM) 10K type strain sequencing project: providing services to taxonomists for standard genome sequencing and annotation.</title>
        <authorList>
            <consortium name="The Broad Institute Genomics Platform"/>
            <consortium name="The Broad Institute Genome Sequencing Center for Infectious Disease"/>
            <person name="Wu L."/>
            <person name="Ma J."/>
        </authorList>
    </citation>
    <scope>NUCLEOTIDE SEQUENCE [LARGE SCALE GENOMIC DNA]</scope>
    <source>
        <strain evidence="3">JCM 17919</strain>
    </source>
</reference>
<organism evidence="2 3">
    <name type="scientific">Flaviaesturariibacter amylovorans</name>
    <dbReference type="NCBI Taxonomy" id="1084520"/>
    <lineage>
        <taxon>Bacteria</taxon>
        <taxon>Pseudomonadati</taxon>
        <taxon>Bacteroidota</taxon>
        <taxon>Chitinophagia</taxon>
        <taxon>Chitinophagales</taxon>
        <taxon>Chitinophagaceae</taxon>
        <taxon>Flaviaestuariibacter</taxon>
    </lineage>
</organism>
<protein>
    <recommendedName>
        <fullName evidence="4">DUF3592 domain-containing protein</fullName>
    </recommendedName>
</protein>
<evidence type="ECO:0008006" key="4">
    <source>
        <dbReference type="Google" id="ProtNLM"/>
    </source>
</evidence>
<evidence type="ECO:0000256" key="1">
    <source>
        <dbReference type="SAM" id="Phobius"/>
    </source>
</evidence>
<feature type="transmembrane region" description="Helical" evidence="1">
    <location>
        <begin position="29"/>
        <end position="46"/>
    </location>
</feature>
<evidence type="ECO:0000313" key="2">
    <source>
        <dbReference type="EMBL" id="GAA4333994.1"/>
    </source>
</evidence>
<keyword evidence="1" id="KW-0472">Membrane</keyword>
<keyword evidence="1" id="KW-1133">Transmembrane helix</keyword>
<name>A0ABP8H3T4_9BACT</name>
<evidence type="ECO:0000313" key="3">
    <source>
        <dbReference type="Proteomes" id="UP001501725"/>
    </source>
</evidence>
<proteinExistence type="predicted"/>
<sequence>MSGSRTALTFASYLVGVSPVLTPKSLRSMALHYWVLVVLLAGWVVYREGVRDRDARISTTGVVAQQLVVRDGSAQRQRPLFRYAVGADTFHSVAPNSDQPAGARVVLLVNPDYEWDIEVYDHRFWIARGFSSFPVLLFGGLAFTVLLLHARMLARREALLERYGEEGDVEY</sequence>
<keyword evidence="1" id="KW-0812">Transmembrane</keyword>